<evidence type="ECO:0000313" key="2">
    <source>
        <dbReference type="Proteomes" id="UP000233551"/>
    </source>
</evidence>
<dbReference type="Proteomes" id="UP000233551">
    <property type="component" value="Unassembled WGS sequence"/>
</dbReference>
<sequence>MPPEVLPFSRRIQRPLFPPRFIFAGELPGGYIYRENVQTTNLHSPKKKSAAASGRLLRIIMADGSCNCSVYIDNQVGTIPCASSTDLNERTRGRKEGRESMKWSVSSEAAARRIVRQGSLMGKVEGGECRIA</sequence>
<proteinExistence type="predicted"/>
<evidence type="ECO:0000313" key="1">
    <source>
        <dbReference type="EMBL" id="PKI38021.1"/>
    </source>
</evidence>
<comment type="caution">
    <text evidence="1">The sequence shown here is derived from an EMBL/GenBank/DDBJ whole genome shotgun (WGS) entry which is preliminary data.</text>
</comment>
<gene>
    <name evidence="1" type="ORF">CRG98_041617</name>
</gene>
<accession>A0A2I0I231</accession>
<dbReference type="EMBL" id="PGOL01004238">
    <property type="protein sequence ID" value="PKI38021.1"/>
    <property type="molecule type" value="Genomic_DNA"/>
</dbReference>
<organism evidence="1 2">
    <name type="scientific">Punica granatum</name>
    <name type="common">Pomegranate</name>
    <dbReference type="NCBI Taxonomy" id="22663"/>
    <lineage>
        <taxon>Eukaryota</taxon>
        <taxon>Viridiplantae</taxon>
        <taxon>Streptophyta</taxon>
        <taxon>Embryophyta</taxon>
        <taxon>Tracheophyta</taxon>
        <taxon>Spermatophyta</taxon>
        <taxon>Magnoliopsida</taxon>
        <taxon>eudicotyledons</taxon>
        <taxon>Gunneridae</taxon>
        <taxon>Pentapetalae</taxon>
        <taxon>rosids</taxon>
        <taxon>malvids</taxon>
        <taxon>Myrtales</taxon>
        <taxon>Lythraceae</taxon>
        <taxon>Punica</taxon>
    </lineage>
</organism>
<keyword evidence="2" id="KW-1185">Reference proteome</keyword>
<name>A0A2I0I231_PUNGR</name>
<dbReference type="AlphaFoldDB" id="A0A2I0I231"/>
<reference evidence="1 2" key="1">
    <citation type="submission" date="2017-11" db="EMBL/GenBank/DDBJ databases">
        <title>De-novo sequencing of pomegranate (Punica granatum L.) genome.</title>
        <authorList>
            <person name="Akparov Z."/>
            <person name="Amiraslanov A."/>
            <person name="Hajiyeva S."/>
            <person name="Abbasov M."/>
            <person name="Kaur K."/>
            <person name="Hamwieh A."/>
            <person name="Solovyev V."/>
            <person name="Salamov A."/>
            <person name="Braich B."/>
            <person name="Kosarev P."/>
            <person name="Mahmoud A."/>
            <person name="Hajiyev E."/>
            <person name="Babayeva S."/>
            <person name="Izzatullayeva V."/>
            <person name="Mammadov A."/>
            <person name="Mammadov A."/>
            <person name="Sharifova S."/>
            <person name="Ojaghi J."/>
            <person name="Eynullazada K."/>
            <person name="Bayramov B."/>
            <person name="Abdulazimova A."/>
            <person name="Shahmuradov I."/>
        </authorList>
    </citation>
    <scope>NUCLEOTIDE SEQUENCE [LARGE SCALE GENOMIC DNA]</scope>
    <source>
        <strain evidence="2">cv. AG2017</strain>
        <tissue evidence="1">Leaf</tissue>
    </source>
</reference>
<protein>
    <submittedName>
        <fullName evidence="1">Uncharacterized protein</fullName>
    </submittedName>
</protein>